<dbReference type="Pfam" id="PF13098">
    <property type="entry name" value="Thioredoxin_2"/>
    <property type="match status" value="1"/>
</dbReference>
<accession>A0A2W2AC72</accession>
<dbReference type="Gene3D" id="3.40.30.10">
    <property type="entry name" value="Glutaredoxin"/>
    <property type="match status" value="1"/>
</dbReference>
<name>A0A2W2AC72_9BACT</name>
<dbReference type="Proteomes" id="UP000248745">
    <property type="component" value="Unassembled WGS sequence"/>
</dbReference>
<dbReference type="PROSITE" id="PS51352">
    <property type="entry name" value="THIOREDOXIN_2"/>
    <property type="match status" value="1"/>
</dbReference>
<dbReference type="OrthoDB" id="662072at2"/>
<sequence>MKKLALFLSIILIGLSQMTVAQKNKTQTPPQEKKRDSLPCEKFPKLPAFNLLAMDSSTIFNTYNIPEGKPTVLMFYSPDCDHCQHLAQQIMDHMDSLKNAEFYLLTPMTIAATKEFDAKYHVSDFKNMHLYKDYEFFFPHFYGANYVPYLAVYDKHKMLVKVYEGGSNMSVLIKAVNQASER</sequence>
<evidence type="ECO:0000259" key="2">
    <source>
        <dbReference type="PROSITE" id="PS51352"/>
    </source>
</evidence>
<feature type="domain" description="Thioredoxin" evidence="2">
    <location>
        <begin position="40"/>
        <end position="181"/>
    </location>
</feature>
<evidence type="ECO:0000256" key="1">
    <source>
        <dbReference type="SAM" id="SignalP"/>
    </source>
</evidence>
<dbReference type="RefSeq" id="WP_110998924.1">
    <property type="nucleotide sequence ID" value="NZ_QKTW01000016.1"/>
</dbReference>
<evidence type="ECO:0000313" key="3">
    <source>
        <dbReference type="EMBL" id="PZF72891.1"/>
    </source>
</evidence>
<feature type="chain" id="PRO_5015963091" description="Thioredoxin domain-containing protein" evidence="1">
    <location>
        <begin position="22"/>
        <end position="182"/>
    </location>
</feature>
<reference evidence="3 4" key="1">
    <citation type="submission" date="2018-06" db="EMBL/GenBank/DDBJ databases">
        <title>Mucibacter soli gen. nov., sp. nov., a new member of the family Chitinophagaceae producing mucin.</title>
        <authorList>
            <person name="Kim M.-K."/>
            <person name="Park S."/>
            <person name="Kim T.-S."/>
            <person name="Joung Y."/>
            <person name="Han J.-H."/>
            <person name="Kim S.B."/>
        </authorList>
    </citation>
    <scope>NUCLEOTIDE SEQUENCE [LARGE SCALE GENOMIC DNA]</scope>
    <source>
        <strain evidence="3 4">R1-15</strain>
    </source>
</reference>
<evidence type="ECO:0000313" key="4">
    <source>
        <dbReference type="Proteomes" id="UP000248745"/>
    </source>
</evidence>
<dbReference type="InterPro" id="IPR036249">
    <property type="entry name" value="Thioredoxin-like_sf"/>
</dbReference>
<dbReference type="InterPro" id="IPR013766">
    <property type="entry name" value="Thioredoxin_domain"/>
</dbReference>
<keyword evidence="1" id="KW-0732">Signal</keyword>
<protein>
    <recommendedName>
        <fullName evidence="2">Thioredoxin domain-containing protein</fullName>
    </recommendedName>
</protein>
<dbReference type="AlphaFoldDB" id="A0A2W2AC72"/>
<organism evidence="3 4">
    <name type="scientific">Taibaiella soli</name>
    <dbReference type="NCBI Taxonomy" id="1649169"/>
    <lineage>
        <taxon>Bacteria</taxon>
        <taxon>Pseudomonadati</taxon>
        <taxon>Bacteroidota</taxon>
        <taxon>Chitinophagia</taxon>
        <taxon>Chitinophagales</taxon>
        <taxon>Chitinophagaceae</taxon>
        <taxon>Taibaiella</taxon>
    </lineage>
</organism>
<comment type="caution">
    <text evidence="3">The sequence shown here is derived from an EMBL/GenBank/DDBJ whole genome shotgun (WGS) entry which is preliminary data.</text>
</comment>
<dbReference type="EMBL" id="QKTW01000016">
    <property type="protein sequence ID" value="PZF72891.1"/>
    <property type="molecule type" value="Genomic_DNA"/>
</dbReference>
<dbReference type="SUPFAM" id="SSF52833">
    <property type="entry name" value="Thioredoxin-like"/>
    <property type="match status" value="1"/>
</dbReference>
<gene>
    <name evidence="3" type="ORF">DN068_10790</name>
</gene>
<keyword evidence="4" id="KW-1185">Reference proteome</keyword>
<feature type="signal peptide" evidence="1">
    <location>
        <begin position="1"/>
        <end position="21"/>
    </location>
</feature>
<proteinExistence type="predicted"/>
<dbReference type="InterPro" id="IPR012336">
    <property type="entry name" value="Thioredoxin-like_fold"/>
</dbReference>